<keyword evidence="2" id="KW-1185">Reference proteome</keyword>
<dbReference type="STRING" id="264202.gene:10544525"/>
<gene>
    <name evidence="1" type="ordered locus">CF0698</name>
</gene>
<dbReference type="EMBL" id="AP006861">
    <property type="protein sequence ID" value="BAE81470.1"/>
    <property type="molecule type" value="Genomic_DNA"/>
</dbReference>
<dbReference type="HOGENOM" id="CLU_188221_0_0_0"/>
<evidence type="ECO:0000313" key="2">
    <source>
        <dbReference type="Proteomes" id="UP000001260"/>
    </source>
</evidence>
<accession>Q253R8</accession>
<organism evidence="1 2">
    <name type="scientific">Chlamydia felis (strain Fe/C-56)</name>
    <name type="common">Chlamydophila felis</name>
    <dbReference type="NCBI Taxonomy" id="264202"/>
    <lineage>
        <taxon>Bacteria</taxon>
        <taxon>Pseudomonadati</taxon>
        <taxon>Chlamydiota</taxon>
        <taxon>Chlamydiia</taxon>
        <taxon>Chlamydiales</taxon>
        <taxon>Chlamydiaceae</taxon>
        <taxon>Chlamydia/Chlamydophila group</taxon>
        <taxon>Chlamydia</taxon>
    </lineage>
</organism>
<name>Q253R8_CHLFF</name>
<sequence>MSRNDLDSLAQELSFLQNQLDSLDSLDDILVTYEKMFSLIHQGLNEILVKDQQCYILSVQSNGTILKDALDQPVLQTFAMTIRL</sequence>
<dbReference type="AlphaFoldDB" id="Q253R8"/>
<protein>
    <submittedName>
        <fullName evidence="1">Uncharacterized protein</fullName>
    </submittedName>
</protein>
<evidence type="ECO:0000313" key="1">
    <source>
        <dbReference type="EMBL" id="BAE81470.1"/>
    </source>
</evidence>
<dbReference type="OrthoDB" id="18172at2"/>
<dbReference type="Proteomes" id="UP000001260">
    <property type="component" value="Chromosome"/>
</dbReference>
<dbReference type="RefSeq" id="WP_011458248.1">
    <property type="nucleotide sequence ID" value="NC_007899.1"/>
</dbReference>
<proteinExistence type="predicted"/>
<reference evidence="1 2" key="1">
    <citation type="journal article" date="2006" name="DNA Res.">
        <title>Genome sequence of the cat pathogen, Chlamydophila felis.</title>
        <authorList>
            <person name="Azuma Y."/>
            <person name="Hirakawa H."/>
            <person name="Yamashita A."/>
            <person name="Cai Y."/>
            <person name="Rahman M.A."/>
            <person name="Suzuki H."/>
            <person name="Mitaku S."/>
            <person name="Toh H."/>
            <person name="Goto S."/>
            <person name="Murakami T."/>
            <person name="Sugi K."/>
            <person name="Hayashi H."/>
            <person name="Fukushi H."/>
            <person name="Hattori M."/>
            <person name="Kuhara S."/>
            <person name="Shirai M."/>
        </authorList>
    </citation>
    <scope>NUCLEOTIDE SEQUENCE [LARGE SCALE GENOMIC DNA]</scope>
    <source>
        <strain evidence="1 2">Fe/C-56</strain>
    </source>
</reference>
<dbReference type="KEGG" id="cfe:BAE81470.1"/>